<proteinExistence type="predicted"/>
<protein>
    <submittedName>
        <fullName evidence="1">Uncharacterized protein</fullName>
    </submittedName>
</protein>
<dbReference type="AlphaFoldDB" id="A0A4C1TZF8"/>
<evidence type="ECO:0000313" key="2">
    <source>
        <dbReference type="Proteomes" id="UP000299102"/>
    </source>
</evidence>
<evidence type="ECO:0000313" key="1">
    <source>
        <dbReference type="EMBL" id="GBP19387.1"/>
    </source>
</evidence>
<gene>
    <name evidence="1" type="ORF">EVAR_12429_1</name>
</gene>
<comment type="caution">
    <text evidence="1">The sequence shown here is derived from an EMBL/GenBank/DDBJ whole genome shotgun (WGS) entry which is preliminary data.</text>
</comment>
<dbReference type="EMBL" id="BGZK01000107">
    <property type="protein sequence ID" value="GBP19387.1"/>
    <property type="molecule type" value="Genomic_DNA"/>
</dbReference>
<sequence length="113" mass="12150">MRASERHASLPLGHAGSLNVYTTPTGRGMSIARGKNEARLTLPFAGVHAGRSSEESRTDGRDTSLFVNDDVAGLRRTLARLPQLFPGADTASDGDVCGPSTYTFFFFYHTEAS</sequence>
<reference evidence="1 2" key="1">
    <citation type="journal article" date="2019" name="Commun. Biol.">
        <title>The bagworm genome reveals a unique fibroin gene that provides high tensile strength.</title>
        <authorList>
            <person name="Kono N."/>
            <person name="Nakamura H."/>
            <person name="Ohtoshi R."/>
            <person name="Tomita M."/>
            <person name="Numata K."/>
            <person name="Arakawa K."/>
        </authorList>
    </citation>
    <scope>NUCLEOTIDE SEQUENCE [LARGE SCALE GENOMIC DNA]</scope>
</reference>
<dbReference type="Proteomes" id="UP000299102">
    <property type="component" value="Unassembled WGS sequence"/>
</dbReference>
<accession>A0A4C1TZF8</accession>
<organism evidence="1 2">
    <name type="scientific">Eumeta variegata</name>
    <name type="common">Bagworm moth</name>
    <name type="synonym">Eumeta japonica</name>
    <dbReference type="NCBI Taxonomy" id="151549"/>
    <lineage>
        <taxon>Eukaryota</taxon>
        <taxon>Metazoa</taxon>
        <taxon>Ecdysozoa</taxon>
        <taxon>Arthropoda</taxon>
        <taxon>Hexapoda</taxon>
        <taxon>Insecta</taxon>
        <taxon>Pterygota</taxon>
        <taxon>Neoptera</taxon>
        <taxon>Endopterygota</taxon>
        <taxon>Lepidoptera</taxon>
        <taxon>Glossata</taxon>
        <taxon>Ditrysia</taxon>
        <taxon>Tineoidea</taxon>
        <taxon>Psychidae</taxon>
        <taxon>Oiketicinae</taxon>
        <taxon>Eumeta</taxon>
    </lineage>
</organism>
<name>A0A4C1TZF8_EUMVA</name>
<keyword evidence="2" id="KW-1185">Reference proteome</keyword>